<dbReference type="RefSeq" id="WP_123901370.1">
    <property type="nucleotide sequence ID" value="NZ_MTCZ01000184.1"/>
</dbReference>
<organism evidence="1 2">
    <name type="scientific">Flavobacterium davisii</name>
    <dbReference type="NCBI Taxonomy" id="2906077"/>
    <lineage>
        <taxon>Bacteria</taxon>
        <taxon>Pseudomonadati</taxon>
        <taxon>Bacteroidota</taxon>
        <taxon>Flavobacteriia</taxon>
        <taxon>Flavobacteriales</taxon>
        <taxon>Flavobacteriaceae</taxon>
        <taxon>Flavobacterium</taxon>
    </lineage>
</organism>
<evidence type="ECO:0000313" key="2">
    <source>
        <dbReference type="Proteomes" id="UP000197768"/>
    </source>
</evidence>
<reference evidence="1 2" key="1">
    <citation type="journal article" date="2017" name="Infect. Genet. Evol.">
        <title>Comparative genome analysis of fish pathogen Flavobacterium columnare reveals extensive sequence diversity within the species.</title>
        <authorList>
            <person name="Kayansamruaj P."/>
            <person name="Dong H.T."/>
            <person name="Hirono I."/>
            <person name="Kondo H."/>
            <person name="Senapin S."/>
            <person name="Rodkhum C."/>
        </authorList>
    </citation>
    <scope>NUCLEOTIDE SEQUENCE [LARGE SCALE GENOMIC DNA]</scope>
    <source>
        <strain evidence="1 2">1215</strain>
    </source>
</reference>
<evidence type="ECO:0000313" key="1">
    <source>
        <dbReference type="EMBL" id="OWP83025.1"/>
    </source>
</evidence>
<dbReference type="EMBL" id="MTCZ01000184">
    <property type="protein sequence ID" value="OWP83025.1"/>
    <property type="molecule type" value="Genomic_DNA"/>
</dbReference>
<protein>
    <submittedName>
        <fullName evidence="1">Uncharacterized protein</fullName>
    </submittedName>
</protein>
<comment type="caution">
    <text evidence="1">The sequence shown here is derived from an EMBL/GenBank/DDBJ whole genome shotgun (WGS) entry which is preliminary data.</text>
</comment>
<name>A0A246GFW4_9FLAO</name>
<dbReference type="AlphaFoldDB" id="A0A246GFW4"/>
<accession>A0A246GFW4</accession>
<dbReference type="Proteomes" id="UP000197768">
    <property type="component" value="Unassembled WGS sequence"/>
</dbReference>
<proteinExistence type="predicted"/>
<sequence>MMNKYYNNEIVLPKGITGFTSINDFFEIPKINKDSILFKIEVLSTSLIDFEIPTSDRNYYCLTFIAKKDQKKYIVLFNSHFNFFAGVDKIDWMEKEFINLPDFIVQHFEENNFRYLNKDFLMNTLTKDILKNLAKIEIEQIDYWESSTVGEIVFNEYD</sequence>
<gene>
    <name evidence="1" type="ORF">BWK59_12710</name>
</gene>